<keyword evidence="8" id="KW-1185">Reference proteome</keyword>
<accession>A0DU19</accession>
<dbReference type="RefSeq" id="XP_001453933.1">
    <property type="nucleotide sequence ID" value="XM_001453896.1"/>
</dbReference>
<sequence length="223" mass="25184">MQKTFLVSGLTLLLSTIGYIQNQQPVDTVQRAFQSFKIRYMKTYNKAEEAFRRAIFEQNFAKILAHNTERKFTYLAIINQFSDLTQDEFVAIYLTYTPPEGWQPSDEDVVQEGVKPNDSVDWRSQVHVKNQASCGSCWAFSAVGAVEAFFKIVKGEDYSLSEQQLIDFDKAKNRGCNGGYPDLAIKYIATNGVDPENYYPYMAIDQACADETGSIKNSGVQSI</sequence>
<dbReference type="KEGG" id="ptm:GSPATT00039762001"/>
<dbReference type="InterPro" id="IPR013128">
    <property type="entry name" value="Peptidase_C1A"/>
</dbReference>
<evidence type="ECO:0000313" key="8">
    <source>
        <dbReference type="Proteomes" id="UP000000600"/>
    </source>
</evidence>
<dbReference type="AlphaFoldDB" id="A0DU19"/>
<feature type="signal peptide" evidence="4">
    <location>
        <begin position="1"/>
        <end position="22"/>
    </location>
</feature>
<keyword evidence="2" id="KW-0865">Zymogen</keyword>
<evidence type="ECO:0000256" key="2">
    <source>
        <dbReference type="ARBA" id="ARBA00023145"/>
    </source>
</evidence>
<feature type="domain" description="Cathepsin propeptide inhibitor" evidence="6">
    <location>
        <begin position="33"/>
        <end position="89"/>
    </location>
</feature>
<evidence type="ECO:0000256" key="1">
    <source>
        <dbReference type="ARBA" id="ARBA00008455"/>
    </source>
</evidence>
<feature type="chain" id="PRO_5018781694" description="Cathepsin propeptide inhibitor domain-containing protein" evidence="4">
    <location>
        <begin position="23"/>
        <end position="223"/>
    </location>
</feature>
<dbReference type="HOGENOM" id="CLU_012184_7_0_1"/>
<dbReference type="OrthoDB" id="190265at2759"/>
<dbReference type="Gene3D" id="3.90.70.10">
    <property type="entry name" value="Cysteine proteinases"/>
    <property type="match status" value="1"/>
</dbReference>
<dbReference type="FunFam" id="3.90.70.10:FF:000552">
    <property type="entry name" value="Uncharacterized protein"/>
    <property type="match status" value="1"/>
</dbReference>
<dbReference type="PROSITE" id="PS00139">
    <property type="entry name" value="THIOL_PROTEASE_CYS"/>
    <property type="match status" value="1"/>
</dbReference>
<keyword evidence="4" id="KW-0732">Signal</keyword>
<dbReference type="GO" id="GO:0005615">
    <property type="term" value="C:extracellular space"/>
    <property type="evidence" value="ECO:0000318"/>
    <property type="project" value="GO_Central"/>
</dbReference>
<dbReference type="PANTHER" id="PTHR12411">
    <property type="entry name" value="CYSTEINE PROTEASE FAMILY C1-RELATED"/>
    <property type="match status" value="1"/>
</dbReference>
<dbReference type="Pfam" id="PF08246">
    <property type="entry name" value="Inhibitor_I29"/>
    <property type="match status" value="1"/>
</dbReference>
<dbReference type="eggNOG" id="KOG1543">
    <property type="taxonomic scope" value="Eukaryota"/>
</dbReference>
<dbReference type="InterPro" id="IPR038765">
    <property type="entry name" value="Papain-like_cys_pep_sf"/>
</dbReference>
<dbReference type="InParanoid" id="A0DU19"/>
<feature type="domain" description="Peptidase C1A papain C-terminal" evidence="5">
    <location>
        <begin position="116"/>
        <end position="223"/>
    </location>
</feature>
<dbReference type="GO" id="GO:0051603">
    <property type="term" value="P:proteolysis involved in protein catabolic process"/>
    <property type="evidence" value="ECO:0000318"/>
    <property type="project" value="GO_Central"/>
</dbReference>
<evidence type="ECO:0000313" key="7">
    <source>
        <dbReference type="EMBL" id="CAK86536.1"/>
    </source>
</evidence>
<feature type="non-terminal residue" evidence="7">
    <location>
        <position position="223"/>
    </location>
</feature>
<dbReference type="SMART" id="SM00848">
    <property type="entry name" value="Inhibitor_I29"/>
    <property type="match status" value="1"/>
</dbReference>
<name>A0DU19_PARTE</name>
<evidence type="ECO:0000259" key="6">
    <source>
        <dbReference type="SMART" id="SM00848"/>
    </source>
</evidence>
<dbReference type="GO" id="GO:0005764">
    <property type="term" value="C:lysosome"/>
    <property type="evidence" value="ECO:0000318"/>
    <property type="project" value="GO_Central"/>
</dbReference>
<evidence type="ECO:0008006" key="9">
    <source>
        <dbReference type="Google" id="ProtNLM"/>
    </source>
</evidence>
<dbReference type="InterPro" id="IPR000668">
    <property type="entry name" value="Peptidase_C1A_C"/>
</dbReference>
<dbReference type="CDD" id="cd02248">
    <property type="entry name" value="Peptidase_C1A"/>
    <property type="match status" value="1"/>
</dbReference>
<reference evidence="7 8" key="1">
    <citation type="journal article" date="2006" name="Nature">
        <title>Global trends of whole-genome duplications revealed by the ciliate Paramecium tetraurelia.</title>
        <authorList>
            <consortium name="Genoscope"/>
            <person name="Aury J.-M."/>
            <person name="Jaillon O."/>
            <person name="Duret L."/>
            <person name="Noel B."/>
            <person name="Jubin C."/>
            <person name="Porcel B.M."/>
            <person name="Segurens B."/>
            <person name="Daubin V."/>
            <person name="Anthouard V."/>
            <person name="Aiach N."/>
            <person name="Arnaiz O."/>
            <person name="Billaut A."/>
            <person name="Beisson J."/>
            <person name="Blanc I."/>
            <person name="Bouhouche K."/>
            <person name="Camara F."/>
            <person name="Duharcourt S."/>
            <person name="Guigo R."/>
            <person name="Gogendeau D."/>
            <person name="Katinka M."/>
            <person name="Keller A.-M."/>
            <person name="Kissmehl R."/>
            <person name="Klotz C."/>
            <person name="Koll F."/>
            <person name="Le Moue A."/>
            <person name="Lepere C."/>
            <person name="Malinsky S."/>
            <person name="Nowacki M."/>
            <person name="Nowak J.K."/>
            <person name="Plattner H."/>
            <person name="Poulain J."/>
            <person name="Ruiz F."/>
            <person name="Serrano V."/>
            <person name="Zagulski M."/>
            <person name="Dessen P."/>
            <person name="Betermier M."/>
            <person name="Weissenbach J."/>
            <person name="Scarpelli C."/>
            <person name="Schachter V."/>
            <person name="Sperling L."/>
            <person name="Meyer E."/>
            <person name="Cohen J."/>
            <person name="Wincker P."/>
        </authorList>
    </citation>
    <scope>NUCLEOTIDE SEQUENCE [LARGE SCALE GENOMIC DNA]</scope>
    <source>
        <strain evidence="7 8">Stock d4-2</strain>
    </source>
</reference>
<proteinExistence type="inferred from homology"/>
<dbReference type="SMART" id="SM00645">
    <property type="entry name" value="Pept_C1"/>
    <property type="match status" value="1"/>
</dbReference>
<evidence type="ECO:0000259" key="5">
    <source>
        <dbReference type="SMART" id="SM00645"/>
    </source>
</evidence>
<dbReference type="Pfam" id="PF00112">
    <property type="entry name" value="Peptidase_C1"/>
    <property type="match status" value="1"/>
</dbReference>
<dbReference type="Proteomes" id="UP000000600">
    <property type="component" value="Unassembled WGS sequence"/>
</dbReference>
<dbReference type="OMA" id="HGKTNNN"/>
<gene>
    <name evidence="7" type="ORF">GSPATT00039762001</name>
</gene>
<dbReference type="STRING" id="5888.A0DU19"/>
<dbReference type="InterPro" id="IPR000169">
    <property type="entry name" value="Pept_cys_AS"/>
</dbReference>
<evidence type="ECO:0000256" key="4">
    <source>
        <dbReference type="SAM" id="SignalP"/>
    </source>
</evidence>
<dbReference type="GO" id="GO:0004197">
    <property type="term" value="F:cysteine-type endopeptidase activity"/>
    <property type="evidence" value="ECO:0000318"/>
    <property type="project" value="GO_Central"/>
</dbReference>
<dbReference type="SUPFAM" id="SSF54001">
    <property type="entry name" value="Cysteine proteinases"/>
    <property type="match status" value="1"/>
</dbReference>
<keyword evidence="3" id="KW-1015">Disulfide bond</keyword>
<comment type="similarity">
    <text evidence="1">Belongs to the peptidase C1 family.</text>
</comment>
<organism evidence="7 8">
    <name type="scientific">Paramecium tetraurelia</name>
    <dbReference type="NCBI Taxonomy" id="5888"/>
    <lineage>
        <taxon>Eukaryota</taxon>
        <taxon>Sar</taxon>
        <taxon>Alveolata</taxon>
        <taxon>Ciliophora</taxon>
        <taxon>Intramacronucleata</taxon>
        <taxon>Oligohymenophorea</taxon>
        <taxon>Peniculida</taxon>
        <taxon>Parameciidae</taxon>
        <taxon>Paramecium</taxon>
    </lineage>
</organism>
<dbReference type="InterPro" id="IPR013201">
    <property type="entry name" value="Prot_inhib_I29"/>
</dbReference>
<dbReference type="InterPro" id="IPR039417">
    <property type="entry name" value="Peptidase_C1A_papain-like"/>
</dbReference>
<protein>
    <recommendedName>
        <fullName evidence="9">Cathepsin propeptide inhibitor domain-containing protein</fullName>
    </recommendedName>
</protein>
<evidence type="ECO:0000256" key="3">
    <source>
        <dbReference type="ARBA" id="ARBA00023157"/>
    </source>
</evidence>
<dbReference type="GeneID" id="5039718"/>
<dbReference type="EMBL" id="CT868575">
    <property type="protein sequence ID" value="CAK86536.1"/>
    <property type="molecule type" value="Genomic_DNA"/>
</dbReference>